<dbReference type="EMBL" id="AXCM01013404">
    <property type="status" value="NOT_ANNOTATED_CDS"/>
    <property type="molecule type" value="Genomic_DNA"/>
</dbReference>
<dbReference type="AlphaFoldDB" id="A0A182M9C3"/>
<dbReference type="VEuPathDB" id="VectorBase:ACUA012680"/>
<dbReference type="EnsemblMetazoa" id="ACUA012680-RA">
    <property type="protein sequence ID" value="ACUA012680-PA"/>
    <property type="gene ID" value="ACUA012680"/>
</dbReference>
<evidence type="ECO:0000313" key="1">
    <source>
        <dbReference type="EnsemblMetazoa" id="ACUA012680-PA"/>
    </source>
</evidence>
<organism evidence="1 2">
    <name type="scientific">Anopheles culicifacies</name>
    <dbReference type="NCBI Taxonomy" id="139723"/>
    <lineage>
        <taxon>Eukaryota</taxon>
        <taxon>Metazoa</taxon>
        <taxon>Ecdysozoa</taxon>
        <taxon>Arthropoda</taxon>
        <taxon>Hexapoda</taxon>
        <taxon>Insecta</taxon>
        <taxon>Pterygota</taxon>
        <taxon>Neoptera</taxon>
        <taxon>Endopterygota</taxon>
        <taxon>Diptera</taxon>
        <taxon>Nematocera</taxon>
        <taxon>Culicoidea</taxon>
        <taxon>Culicidae</taxon>
        <taxon>Anophelinae</taxon>
        <taxon>Anopheles</taxon>
        <taxon>culicifacies species complex</taxon>
    </lineage>
</organism>
<reference evidence="2" key="1">
    <citation type="submission" date="2013-09" db="EMBL/GenBank/DDBJ databases">
        <title>The Genome Sequence of Anopheles culicifacies species A.</title>
        <authorList>
            <consortium name="The Broad Institute Genomics Platform"/>
            <person name="Neafsey D.E."/>
            <person name="Besansky N."/>
            <person name="Howell P."/>
            <person name="Walton C."/>
            <person name="Young S.K."/>
            <person name="Zeng Q."/>
            <person name="Gargeya S."/>
            <person name="Fitzgerald M."/>
            <person name="Haas B."/>
            <person name="Abouelleil A."/>
            <person name="Allen A.W."/>
            <person name="Alvarado L."/>
            <person name="Arachchi H.M."/>
            <person name="Berlin A.M."/>
            <person name="Chapman S.B."/>
            <person name="Gainer-Dewar J."/>
            <person name="Goldberg J."/>
            <person name="Griggs A."/>
            <person name="Gujja S."/>
            <person name="Hansen M."/>
            <person name="Howarth C."/>
            <person name="Imamovic A."/>
            <person name="Ireland A."/>
            <person name="Larimer J."/>
            <person name="McCowan C."/>
            <person name="Murphy C."/>
            <person name="Pearson M."/>
            <person name="Poon T.W."/>
            <person name="Priest M."/>
            <person name="Roberts A."/>
            <person name="Saif S."/>
            <person name="Shea T."/>
            <person name="Sisk P."/>
            <person name="Sykes S."/>
            <person name="Wortman J."/>
            <person name="Nusbaum C."/>
            <person name="Birren B."/>
        </authorList>
    </citation>
    <scope>NUCLEOTIDE SEQUENCE [LARGE SCALE GENOMIC DNA]</scope>
    <source>
        <strain evidence="2">A-37</strain>
    </source>
</reference>
<reference evidence="1" key="2">
    <citation type="submission" date="2020-05" db="UniProtKB">
        <authorList>
            <consortium name="EnsemblMetazoa"/>
        </authorList>
    </citation>
    <scope>IDENTIFICATION</scope>
    <source>
        <strain evidence="1">A-37</strain>
    </source>
</reference>
<dbReference type="Proteomes" id="UP000075883">
    <property type="component" value="Unassembled WGS sequence"/>
</dbReference>
<keyword evidence="2" id="KW-1185">Reference proteome</keyword>
<protein>
    <submittedName>
        <fullName evidence="1">Uncharacterized protein</fullName>
    </submittedName>
</protein>
<dbReference type="PROSITE" id="PS51257">
    <property type="entry name" value="PROKAR_LIPOPROTEIN"/>
    <property type="match status" value="1"/>
</dbReference>
<name>A0A182M9C3_9DIPT</name>
<evidence type="ECO:0000313" key="2">
    <source>
        <dbReference type="Proteomes" id="UP000075883"/>
    </source>
</evidence>
<proteinExistence type="predicted"/>
<accession>A0A182M9C3</accession>
<sequence>MITGKPISCTGSSNSGSCACTIDLRSLKSLEESRMKRKKLALRAYVYASSATVGQVDTDYGTMLPCAPKPQRNETENPAIIPRQRLPSNKKEEFAQFEYRYIVN</sequence>